<name>D9PNL5_9ZZZZ</name>
<reference evidence="2" key="2">
    <citation type="journal article" date="2011" name="Microb. Ecol.">
        <title>Taxonomic and Functional Metagenomic Profiling of the Microbial Community in the Anoxic Sediment of a Sub-saline Shallow Lake (Laguna de Carrizo, Central Spain).</title>
        <authorList>
            <person name="Ferrer M."/>
            <person name="Guazzaroni M.E."/>
            <person name="Richter M."/>
            <person name="Garcia-Salamanca A."/>
            <person name="Yarza P."/>
            <person name="Suarez-Suarez A."/>
            <person name="Solano J."/>
            <person name="Alcaide M."/>
            <person name="van Dillewijn P."/>
            <person name="Molina-Henares M.A."/>
            <person name="Lopez-Cortes N."/>
            <person name="Al-Ramahi Y."/>
            <person name="Guerrero C."/>
            <person name="Acosta A."/>
            <person name="de Eugenio L.I."/>
            <person name="Martinez V."/>
            <person name="Marques S."/>
            <person name="Rojo F."/>
            <person name="Santero E."/>
            <person name="Genilloud O."/>
            <person name="Perez-Perez J."/>
            <person name="Rossello-Mora R."/>
            <person name="Ramos J.L."/>
        </authorList>
    </citation>
    <scope>NUCLEOTIDE SEQUENCE</scope>
</reference>
<evidence type="ECO:0000313" key="2">
    <source>
        <dbReference type="EMBL" id="EFK94850.1"/>
    </source>
</evidence>
<comment type="caution">
    <text evidence="2">The sequence shown here is derived from an EMBL/GenBank/DDBJ whole genome shotgun (WGS) entry which is preliminary data.</text>
</comment>
<sequence>MQQTGLPLGTAEPSAFYARLFGARGDTAATTALPATGDDHPLGFALAQLHGVYVLAQNRVGLVLVDMHAAHERIVYERMKSAVGTNVPGQPLLVPAAFAAEGREVAAVEEHADALRALGFDLA</sequence>
<dbReference type="EMBL" id="ADZX01000977">
    <property type="protein sequence ID" value="EFK94850.1"/>
    <property type="molecule type" value="Genomic_DNA"/>
</dbReference>
<accession>D9PNL5</accession>
<dbReference type="SUPFAM" id="SSF118116">
    <property type="entry name" value="DNA mismatch repair protein MutL"/>
    <property type="match status" value="1"/>
</dbReference>
<dbReference type="InterPro" id="IPR037198">
    <property type="entry name" value="MutL_C_sf"/>
</dbReference>
<proteinExistence type="predicted"/>
<reference evidence="2" key="1">
    <citation type="submission" date="2010-07" db="EMBL/GenBank/DDBJ databases">
        <authorList>
            <consortium name="CONSOLIDER consortium CSD2007-00005"/>
            <person name="Guazzaroni M.-E."/>
            <person name="Richter M."/>
            <person name="Garcia-Salamanca A."/>
            <person name="Yarza P."/>
            <person name="Ferrer M."/>
        </authorList>
    </citation>
    <scope>NUCLEOTIDE SEQUENCE</scope>
</reference>
<gene>
    <name evidence="2" type="primary">mutL</name>
    <name evidence="2" type="ORF">LDC_3148</name>
</gene>
<dbReference type="InterPro" id="IPR014790">
    <property type="entry name" value="MutL_C"/>
</dbReference>
<feature type="domain" description="MutL C-terminal dimerisation" evidence="1">
    <location>
        <begin position="45"/>
        <end position="123"/>
    </location>
</feature>
<dbReference type="Pfam" id="PF08676">
    <property type="entry name" value="MutL_C"/>
    <property type="match status" value="1"/>
</dbReference>
<dbReference type="SMART" id="SM00853">
    <property type="entry name" value="MutL_C"/>
    <property type="match status" value="1"/>
</dbReference>
<feature type="non-terminal residue" evidence="2">
    <location>
        <position position="123"/>
    </location>
</feature>
<protein>
    <submittedName>
        <fullName evidence="2">DNA mismatch repair protein mutL</fullName>
    </submittedName>
</protein>
<dbReference type="GO" id="GO:0005524">
    <property type="term" value="F:ATP binding"/>
    <property type="evidence" value="ECO:0007669"/>
    <property type="project" value="InterPro"/>
</dbReference>
<dbReference type="GO" id="GO:0006298">
    <property type="term" value="P:mismatch repair"/>
    <property type="evidence" value="ECO:0007669"/>
    <property type="project" value="InterPro"/>
</dbReference>
<dbReference type="Gene3D" id="3.30.1540.20">
    <property type="entry name" value="MutL, C-terminal domain, dimerisation subdomain"/>
    <property type="match status" value="1"/>
</dbReference>
<dbReference type="InterPro" id="IPR042120">
    <property type="entry name" value="MutL_C_dimsub"/>
</dbReference>
<organism evidence="2">
    <name type="scientific">sediment metagenome</name>
    <dbReference type="NCBI Taxonomy" id="749907"/>
    <lineage>
        <taxon>unclassified sequences</taxon>
        <taxon>metagenomes</taxon>
        <taxon>ecological metagenomes</taxon>
    </lineage>
</organism>
<evidence type="ECO:0000259" key="1">
    <source>
        <dbReference type="SMART" id="SM00853"/>
    </source>
</evidence>
<dbReference type="AlphaFoldDB" id="D9PNL5"/>